<dbReference type="AlphaFoldDB" id="A0A451GEP7"/>
<keyword evidence="1" id="KW-0472">Membrane</keyword>
<evidence type="ECO:0000256" key="1">
    <source>
        <dbReference type="SAM" id="Phobius"/>
    </source>
</evidence>
<name>A0A451GEP7_9GAMM</name>
<keyword evidence="1" id="KW-1133">Transmembrane helix</keyword>
<dbReference type="OrthoDB" id="6240539at2"/>
<sequence length="60" mass="6951">MIYPLLLAVIGFAAMLSGVWEQNLTTIMVGIVMQLVGWVWFFIAWRKEKKQGQTHKNENN</sequence>
<accession>A0A451GEP7</accession>
<keyword evidence="1" id="KW-0812">Transmembrane</keyword>
<protein>
    <submittedName>
        <fullName evidence="2">Uncharacterized protein</fullName>
    </submittedName>
</protein>
<evidence type="ECO:0000313" key="2">
    <source>
        <dbReference type="EMBL" id="RWU11567.1"/>
    </source>
</evidence>
<dbReference type="EMBL" id="RSFE01000003">
    <property type="protein sequence ID" value="RWU11567.1"/>
    <property type="molecule type" value="Genomic_DNA"/>
</dbReference>
<reference evidence="2 3" key="1">
    <citation type="submission" date="2018-12" db="EMBL/GenBank/DDBJ databases">
        <authorList>
            <person name="Li A."/>
            <person name="Zhang M."/>
            <person name="Zhu H."/>
        </authorList>
    </citation>
    <scope>NUCLEOTIDE SEQUENCE [LARGE SCALE GENOMIC DNA]</scope>
    <source>
        <strain evidence="2 3">R04H25</strain>
    </source>
</reference>
<gene>
    <name evidence="2" type="ORF">EGC76_04700</name>
</gene>
<comment type="caution">
    <text evidence="2">The sequence shown here is derived from an EMBL/GenBank/DDBJ whole genome shotgun (WGS) entry which is preliminary data.</text>
</comment>
<dbReference type="Proteomes" id="UP000288789">
    <property type="component" value="Unassembled WGS sequence"/>
</dbReference>
<evidence type="ECO:0000313" key="3">
    <source>
        <dbReference type="Proteomes" id="UP000288789"/>
    </source>
</evidence>
<proteinExistence type="predicted"/>
<dbReference type="RefSeq" id="WP_128351856.1">
    <property type="nucleotide sequence ID" value="NZ_CAXBCQ010000002.1"/>
</dbReference>
<feature type="transmembrane region" description="Helical" evidence="1">
    <location>
        <begin position="28"/>
        <end position="45"/>
    </location>
</feature>
<organism evidence="2 3">
    <name type="scientific">Pseudidiomarina gelatinasegens</name>
    <dbReference type="NCBI Taxonomy" id="2487740"/>
    <lineage>
        <taxon>Bacteria</taxon>
        <taxon>Pseudomonadati</taxon>
        <taxon>Pseudomonadota</taxon>
        <taxon>Gammaproteobacteria</taxon>
        <taxon>Alteromonadales</taxon>
        <taxon>Idiomarinaceae</taxon>
        <taxon>Pseudidiomarina</taxon>
    </lineage>
</organism>
<keyword evidence="3" id="KW-1185">Reference proteome</keyword>